<reference evidence="3 4" key="1">
    <citation type="submission" date="2015-06" db="EMBL/GenBank/DDBJ databases">
        <title>Genome sequencing of Thermotogales isolates from hydrothermal vents.</title>
        <authorList>
            <person name="Haverkamp T.H."/>
            <person name="Kublanov I.V."/>
            <person name="Nesbo C.L."/>
        </authorList>
    </citation>
    <scope>NUCLEOTIDE SEQUENCE [LARGE SCALE GENOMIC DNA]</scope>
    <source>
        <strain evidence="4">ik275mar</strain>
    </source>
</reference>
<proteinExistence type="predicted"/>
<evidence type="ECO:0000256" key="1">
    <source>
        <dbReference type="ARBA" id="ARBA00022729"/>
    </source>
</evidence>
<dbReference type="EMBL" id="LBFC01000018">
    <property type="protein sequence ID" value="ONN27320.1"/>
    <property type="molecule type" value="Genomic_DNA"/>
</dbReference>
<dbReference type="SMART" id="SM00062">
    <property type="entry name" value="PBPb"/>
    <property type="match status" value="2"/>
</dbReference>
<dbReference type="Gene3D" id="3.40.190.10">
    <property type="entry name" value="Periplasmic binding protein-like II"/>
    <property type="match status" value="4"/>
</dbReference>
<evidence type="ECO:0000313" key="3">
    <source>
        <dbReference type="EMBL" id="ONN27320.1"/>
    </source>
</evidence>
<dbReference type="Pfam" id="PF00497">
    <property type="entry name" value="SBP_bac_3"/>
    <property type="match status" value="2"/>
</dbReference>
<protein>
    <submittedName>
        <fullName evidence="3">ABC transporter substrate-binding protein</fullName>
    </submittedName>
</protein>
<organism evidence="3 4">
    <name type="scientific">Thermosipho affectus</name>
    <dbReference type="NCBI Taxonomy" id="660294"/>
    <lineage>
        <taxon>Bacteria</taxon>
        <taxon>Thermotogati</taxon>
        <taxon>Thermotogota</taxon>
        <taxon>Thermotogae</taxon>
        <taxon>Thermotogales</taxon>
        <taxon>Fervidobacteriaceae</taxon>
        <taxon>Thermosipho</taxon>
    </lineage>
</organism>
<keyword evidence="1" id="KW-0732">Signal</keyword>
<dbReference type="Proteomes" id="UP000242616">
    <property type="component" value="Unassembled WGS sequence"/>
</dbReference>
<keyword evidence="4" id="KW-1185">Reference proteome</keyword>
<name>A0ABX3IHL9_9BACT</name>
<evidence type="ECO:0000313" key="4">
    <source>
        <dbReference type="Proteomes" id="UP000242616"/>
    </source>
</evidence>
<dbReference type="SUPFAM" id="SSF53850">
    <property type="entry name" value="Periplasmic binding protein-like II"/>
    <property type="match status" value="2"/>
</dbReference>
<gene>
    <name evidence="3" type="ORF">XJ44_05975</name>
</gene>
<feature type="domain" description="Solute-binding protein family 3/N-terminal" evidence="2">
    <location>
        <begin position="17"/>
        <end position="237"/>
    </location>
</feature>
<feature type="domain" description="Solute-binding protein family 3/N-terminal" evidence="2">
    <location>
        <begin position="241"/>
        <end position="453"/>
    </location>
</feature>
<comment type="caution">
    <text evidence="3">The sequence shown here is derived from an EMBL/GenBank/DDBJ whole genome shotgun (WGS) entry which is preliminary data.</text>
</comment>
<dbReference type="PANTHER" id="PTHR35936">
    <property type="entry name" value="MEMBRANE-BOUND LYTIC MUREIN TRANSGLYCOSYLASE F"/>
    <property type="match status" value="1"/>
</dbReference>
<accession>A0ABX3IHL9</accession>
<dbReference type="RefSeq" id="WP_077198390.1">
    <property type="nucleotide sequence ID" value="NZ_LBFC01000018.1"/>
</dbReference>
<evidence type="ECO:0000259" key="2">
    <source>
        <dbReference type="SMART" id="SM00062"/>
    </source>
</evidence>
<sequence>MKKLIVVFLLIYTIFYSITLYTYPQDTIAKFLDKDGNLNGISCKIIEILNKKLSNYNIEIEFKSNAPKSLSEILSSLENNEIQIFVGLSKTQERIKKFKFTTFPLWNTKLLIISKKEKTLTEKNKKIGLINSSKTKTLFQNIFPNLAIKSYENIQLAIKDLLNEEIDYVAYNGGILNYYTKIYPLKIIPFESERYRQYIAFSKNVDNQIVNIINNAIKELYNSHEYNNIFKDFSGFSPGNNVYFALIDWPPYEYKENGEWKGIDYELLKVSLENLGFKLVTKKYPWQRCLNLIKSKAIDGTLTLRNTEERSKYIYFTKIPISYGIDVIFSIKNNKEKKILGYVKGYAYNEKIFKMGYKLVSVDNDFNGMLLLSKKRIDLFVSNLYVGLFYAKELNIDVEYSIPIDYFKYYVGFSKSYLGKFLSEKISGVLLKFRKDGTYEKIYQKYNLIFQEDKNGK</sequence>
<dbReference type="InterPro" id="IPR001638">
    <property type="entry name" value="Solute-binding_3/MltF_N"/>
</dbReference>